<dbReference type="PANTHER" id="PTHR32552">
    <property type="entry name" value="FERRICHROME IRON RECEPTOR-RELATED"/>
    <property type="match status" value="1"/>
</dbReference>
<keyword evidence="13 14" id="KW-0998">Cell outer membrane</keyword>
<dbReference type="Gene3D" id="3.55.50.30">
    <property type="match status" value="1"/>
</dbReference>
<dbReference type="PROSITE" id="PS52016">
    <property type="entry name" value="TONB_DEPENDENT_REC_3"/>
    <property type="match status" value="1"/>
</dbReference>
<dbReference type="SMART" id="SM00965">
    <property type="entry name" value="STN"/>
    <property type="match status" value="1"/>
</dbReference>
<evidence type="ECO:0000313" key="19">
    <source>
        <dbReference type="EMBL" id="MFJ5446600.1"/>
    </source>
</evidence>
<evidence type="ECO:0000256" key="3">
    <source>
        <dbReference type="ARBA" id="ARBA00022448"/>
    </source>
</evidence>
<reference evidence="19 20" key="1">
    <citation type="submission" date="2024-11" db="EMBL/GenBank/DDBJ databases">
        <authorList>
            <person name="Kaparullina E.N."/>
            <person name="Delegan Y.A."/>
            <person name="Doronina N.V."/>
        </authorList>
    </citation>
    <scope>NUCLEOTIDE SEQUENCE [LARGE SCALE GENOMIC DNA]</scope>
    <source>
        <strain evidence="19 20">7sh_L</strain>
    </source>
</reference>
<evidence type="ECO:0000256" key="11">
    <source>
        <dbReference type="ARBA" id="ARBA00023136"/>
    </source>
</evidence>
<dbReference type="Pfam" id="PF00593">
    <property type="entry name" value="TonB_dep_Rec_b-barrel"/>
    <property type="match status" value="1"/>
</dbReference>
<evidence type="ECO:0000256" key="7">
    <source>
        <dbReference type="ARBA" id="ARBA00022729"/>
    </source>
</evidence>
<feature type="short sequence motif" description="TonB C-terminal box" evidence="15">
    <location>
        <begin position="782"/>
        <end position="799"/>
    </location>
</feature>
<gene>
    <name evidence="19" type="ORF">ACIKP9_10215</name>
</gene>
<dbReference type="NCBIfam" id="TIGR01783">
    <property type="entry name" value="TonB-siderophor"/>
    <property type="match status" value="1"/>
</dbReference>
<evidence type="ECO:0000256" key="6">
    <source>
        <dbReference type="ARBA" id="ARBA00022692"/>
    </source>
</evidence>
<comment type="similarity">
    <text evidence="2 14 16">Belongs to the TonB-dependent receptor family.</text>
</comment>
<dbReference type="InterPro" id="IPR039426">
    <property type="entry name" value="TonB-dep_rcpt-like"/>
</dbReference>
<organism evidence="19 20">
    <name type="scientific">Methylobacillus methanolivorans</name>
    <dbReference type="NCBI Taxonomy" id="1848927"/>
    <lineage>
        <taxon>Bacteria</taxon>
        <taxon>Pseudomonadati</taxon>
        <taxon>Pseudomonadota</taxon>
        <taxon>Betaproteobacteria</taxon>
        <taxon>Nitrosomonadales</taxon>
        <taxon>Methylophilaceae</taxon>
        <taxon>Methylobacillus</taxon>
    </lineage>
</organism>
<evidence type="ECO:0000256" key="16">
    <source>
        <dbReference type="RuleBase" id="RU003357"/>
    </source>
</evidence>
<evidence type="ECO:0000256" key="17">
    <source>
        <dbReference type="SAM" id="SignalP"/>
    </source>
</evidence>
<dbReference type="InterPro" id="IPR010917">
    <property type="entry name" value="TonB_rcpt_CS"/>
</dbReference>
<dbReference type="Pfam" id="PF07715">
    <property type="entry name" value="Plug"/>
    <property type="match status" value="1"/>
</dbReference>
<evidence type="ECO:0000256" key="14">
    <source>
        <dbReference type="PROSITE-ProRule" id="PRU01360"/>
    </source>
</evidence>
<dbReference type="InterPro" id="IPR000531">
    <property type="entry name" value="Beta-barrel_TonB"/>
</dbReference>
<keyword evidence="10 16" id="KW-0798">TonB box</keyword>
<accession>A0ABW8GRF6</accession>
<feature type="domain" description="Secretin/TonB short N-terminal" evidence="18">
    <location>
        <begin position="63"/>
        <end position="114"/>
    </location>
</feature>
<dbReference type="Proteomes" id="UP001617669">
    <property type="component" value="Unassembled WGS sequence"/>
</dbReference>
<keyword evidence="7 17" id="KW-0732">Signal</keyword>
<evidence type="ECO:0000256" key="12">
    <source>
        <dbReference type="ARBA" id="ARBA00023170"/>
    </source>
</evidence>
<protein>
    <submittedName>
        <fullName evidence="19">TonB-dependent siderophore receptor</fullName>
    </submittedName>
</protein>
<dbReference type="InterPro" id="IPR010105">
    <property type="entry name" value="TonB_sidphr_rcpt"/>
</dbReference>
<evidence type="ECO:0000256" key="4">
    <source>
        <dbReference type="ARBA" id="ARBA00022452"/>
    </source>
</evidence>
<evidence type="ECO:0000313" key="20">
    <source>
        <dbReference type="Proteomes" id="UP001617669"/>
    </source>
</evidence>
<keyword evidence="3 14" id="KW-0813">Transport</keyword>
<evidence type="ECO:0000256" key="13">
    <source>
        <dbReference type="ARBA" id="ARBA00023237"/>
    </source>
</evidence>
<evidence type="ECO:0000256" key="5">
    <source>
        <dbReference type="ARBA" id="ARBA00022496"/>
    </source>
</evidence>
<dbReference type="PROSITE" id="PS01156">
    <property type="entry name" value="TONB_DEPENDENT_REC_2"/>
    <property type="match status" value="1"/>
</dbReference>
<dbReference type="InterPro" id="IPR036942">
    <property type="entry name" value="Beta-barrel_TonB_sf"/>
</dbReference>
<dbReference type="InterPro" id="IPR011662">
    <property type="entry name" value="Secretin/TonB_short_N"/>
</dbReference>
<evidence type="ECO:0000256" key="15">
    <source>
        <dbReference type="PROSITE-ProRule" id="PRU10144"/>
    </source>
</evidence>
<keyword evidence="12 19" id="KW-0675">Receptor</keyword>
<keyword evidence="4 14" id="KW-1134">Transmembrane beta strand</keyword>
<dbReference type="SUPFAM" id="SSF56935">
    <property type="entry name" value="Porins"/>
    <property type="match status" value="1"/>
</dbReference>
<dbReference type="EMBL" id="JBIWXY010000002">
    <property type="protein sequence ID" value="MFJ5446600.1"/>
    <property type="molecule type" value="Genomic_DNA"/>
</dbReference>
<dbReference type="Gene3D" id="2.40.170.20">
    <property type="entry name" value="TonB-dependent receptor, beta-barrel domain"/>
    <property type="match status" value="1"/>
</dbReference>
<dbReference type="PANTHER" id="PTHR32552:SF74">
    <property type="entry name" value="HYDROXAMATE SIDEROPHORE RECEPTOR FHUE"/>
    <property type="match status" value="1"/>
</dbReference>
<dbReference type="RefSeq" id="WP_400882251.1">
    <property type="nucleotide sequence ID" value="NZ_JBIWXY010000002.1"/>
</dbReference>
<proteinExistence type="inferred from homology"/>
<evidence type="ECO:0000259" key="18">
    <source>
        <dbReference type="SMART" id="SM00965"/>
    </source>
</evidence>
<dbReference type="InterPro" id="IPR012910">
    <property type="entry name" value="Plug_dom"/>
</dbReference>
<evidence type="ECO:0000256" key="8">
    <source>
        <dbReference type="ARBA" id="ARBA00023004"/>
    </source>
</evidence>
<keyword evidence="5" id="KW-0410">Iron transport</keyword>
<keyword evidence="8" id="KW-0408">Iron</keyword>
<keyword evidence="20" id="KW-1185">Reference proteome</keyword>
<dbReference type="Gene3D" id="2.170.130.10">
    <property type="entry name" value="TonB-dependent receptor, plug domain"/>
    <property type="match status" value="1"/>
</dbReference>
<keyword evidence="11 14" id="KW-0472">Membrane</keyword>
<keyword evidence="6 14" id="KW-0812">Transmembrane</keyword>
<feature type="chain" id="PRO_5046795450" evidence="17">
    <location>
        <begin position="32"/>
        <end position="799"/>
    </location>
</feature>
<evidence type="ECO:0000256" key="2">
    <source>
        <dbReference type="ARBA" id="ARBA00009810"/>
    </source>
</evidence>
<sequence>MQSFHFKQKPLAMLLAVSAITLSTIPQWAHADTTSQVANQQSYDIAAGSLTSVLNSFAQAAGVVLSFDPALTASKTSNGIKGSYTLKQGFDTLLRDAGLQVAPAADGGYTLKKVPLSSVSSQADVLPEVSVKASAEKTAVTENSGSYTSNLVSIGKGEQRLRDIPQSISIVTRQRMEDQNLTTVAEAMEQTTGVTVVSYGSGTSGLMMRGYQIQAIQVDGIAVNTDQGTWGNSSFDLATYDRVEVLRGAAGLLQGAGEPGGTINLVRKRALSNFAIKTNFLAGSWDTYRGEFDVTGALDGEGKLRGRLVAMYDDRRSFIDHVSAQKPLLYATLEYDLAPRTTLSAGITLQSMDVVPTIGLPIYLNGRNPTSISRSTFIGARWDNKTEHSQSYFVELEHKLEAGGEAKLRLSVLNRDMDVEFINGNGYIDQVTGDFATRTLSAKTRSHDYGLDAYVSKPLEFLGREHQFMVGMNSRIYRFSSNYAYGSGPMQNIVDPDNNIAKPDFNFADPNINTITQTGIYGRAVLQVLDQTKLILGGRVSNWKTETKNVPEAYDNITQKFTPYIGLVVDLKKNFSVYGSYSDIFVPQTSQKADFSLLKPRVGKQGELGIKGEFDQGRVNMHAAIFRIIDENRPISDPNNPDFSLASGKVRSQGFESEISGRVSPKWDVIAGYTYTDTKYLDAEETLQGARFAPNNPKHLLKLWNKYKLSGDSTQGWSIGGGLNINSGIYAVDGDTTWKQGGYTLASLQVAYRINQHWDISLTGNNLFDKKYFSKVEGWTRQTFFGDPRNFMLTLRGSF</sequence>
<dbReference type="CDD" id="cd01347">
    <property type="entry name" value="ligand_gated_channel"/>
    <property type="match status" value="1"/>
</dbReference>
<feature type="signal peptide" evidence="17">
    <location>
        <begin position="1"/>
        <end position="31"/>
    </location>
</feature>
<comment type="caution">
    <text evidence="19">The sequence shown here is derived from an EMBL/GenBank/DDBJ whole genome shotgun (WGS) entry which is preliminary data.</text>
</comment>
<comment type="subcellular location">
    <subcellularLocation>
        <location evidence="1 14">Cell outer membrane</location>
        <topology evidence="1 14">Multi-pass membrane protein</topology>
    </subcellularLocation>
</comment>
<keyword evidence="9" id="KW-0406">Ion transport</keyword>
<name>A0ABW8GRF6_9PROT</name>
<evidence type="ECO:0000256" key="10">
    <source>
        <dbReference type="ARBA" id="ARBA00023077"/>
    </source>
</evidence>
<evidence type="ECO:0000256" key="1">
    <source>
        <dbReference type="ARBA" id="ARBA00004571"/>
    </source>
</evidence>
<dbReference type="InterPro" id="IPR037066">
    <property type="entry name" value="Plug_dom_sf"/>
</dbReference>
<evidence type="ECO:0000256" key="9">
    <source>
        <dbReference type="ARBA" id="ARBA00023065"/>
    </source>
</evidence>